<evidence type="ECO:0000313" key="3">
    <source>
        <dbReference type="Proteomes" id="UP001341840"/>
    </source>
</evidence>
<comment type="caution">
    <text evidence="2">The sequence shown here is derived from an EMBL/GenBank/DDBJ whole genome shotgun (WGS) entry which is preliminary data.</text>
</comment>
<feature type="compositionally biased region" description="Polar residues" evidence="1">
    <location>
        <begin position="34"/>
        <end position="43"/>
    </location>
</feature>
<dbReference type="EMBL" id="JASCZI010091045">
    <property type="protein sequence ID" value="MED6148649.1"/>
    <property type="molecule type" value="Genomic_DNA"/>
</dbReference>
<feature type="region of interest" description="Disordered" evidence="1">
    <location>
        <begin position="34"/>
        <end position="54"/>
    </location>
</feature>
<proteinExistence type="predicted"/>
<gene>
    <name evidence="2" type="ORF">PIB30_054971</name>
</gene>
<keyword evidence="3" id="KW-1185">Reference proteome</keyword>
<evidence type="ECO:0000313" key="2">
    <source>
        <dbReference type="EMBL" id="MED6148649.1"/>
    </source>
</evidence>
<dbReference type="Proteomes" id="UP001341840">
    <property type="component" value="Unassembled WGS sequence"/>
</dbReference>
<evidence type="ECO:0000256" key="1">
    <source>
        <dbReference type="SAM" id="MobiDB-lite"/>
    </source>
</evidence>
<accession>A0ABU6TJK2</accession>
<sequence length="132" mass="14699">MPTAPRATDVDADEDYLQYFEGLRCHPEYSHVHSSQAFAQNPSDDARYVPSDARSQPSFELSGIWLPPVDLVDYLQFIEELERHSENSPIRSGHASVSNLPEYSSDRCVVSHGASSYDLSGVWPPLSSDLSL</sequence>
<organism evidence="2 3">
    <name type="scientific">Stylosanthes scabra</name>
    <dbReference type="NCBI Taxonomy" id="79078"/>
    <lineage>
        <taxon>Eukaryota</taxon>
        <taxon>Viridiplantae</taxon>
        <taxon>Streptophyta</taxon>
        <taxon>Embryophyta</taxon>
        <taxon>Tracheophyta</taxon>
        <taxon>Spermatophyta</taxon>
        <taxon>Magnoliopsida</taxon>
        <taxon>eudicotyledons</taxon>
        <taxon>Gunneridae</taxon>
        <taxon>Pentapetalae</taxon>
        <taxon>rosids</taxon>
        <taxon>fabids</taxon>
        <taxon>Fabales</taxon>
        <taxon>Fabaceae</taxon>
        <taxon>Papilionoideae</taxon>
        <taxon>50 kb inversion clade</taxon>
        <taxon>dalbergioids sensu lato</taxon>
        <taxon>Dalbergieae</taxon>
        <taxon>Pterocarpus clade</taxon>
        <taxon>Stylosanthes</taxon>
    </lineage>
</organism>
<reference evidence="2 3" key="1">
    <citation type="journal article" date="2023" name="Plants (Basel)">
        <title>Bridging the Gap: Combining Genomics and Transcriptomics Approaches to Understand Stylosanthes scabra, an Orphan Legume from the Brazilian Caatinga.</title>
        <authorList>
            <person name="Ferreira-Neto J.R.C."/>
            <person name="da Silva M.D."/>
            <person name="Binneck E."/>
            <person name="de Melo N.F."/>
            <person name="da Silva R.H."/>
            <person name="de Melo A.L.T.M."/>
            <person name="Pandolfi V."/>
            <person name="Bustamante F.O."/>
            <person name="Brasileiro-Vidal A.C."/>
            <person name="Benko-Iseppon A.M."/>
        </authorList>
    </citation>
    <scope>NUCLEOTIDE SEQUENCE [LARGE SCALE GENOMIC DNA]</scope>
    <source>
        <tissue evidence="2">Leaves</tissue>
    </source>
</reference>
<protein>
    <submittedName>
        <fullName evidence="2">Uncharacterized protein</fullName>
    </submittedName>
</protein>
<name>A0ABU6TJK2_9FABA</name>